<evidence type="ECO:0000313" key="3">
    <source>
        <dbReference type="Proteomes" id="UP000192569"/>
    </source>
</evidence>
<name>A0A1W1W2B1_9FIRM</name>
<proteinExistence type="predicted"/>
<reference evidence="2 3" key="1">
    <citation type="submission" date="2017-04" db="EMBL/GenBank/DDBJ databases">
        <authorList>
            <person name="Afonso C.L."/>
            <person name="Miller P.J."/>
            <person name="Scott M.A."/>
            <person name="Spackman E."/>
            <person name="Goraichik I."/>
            <person name="Dimitrov K.M."/>
            <person name="Suarez D.L."/>
            <person name="Swayne D.E."/>
        </authorList>
    </citation>
    <scope>NUCLEOTIDE SEQUENCE [LARGE SCALE GENOMIC DNA]</scope>
    <source>
        <strain evidence="2 3">ToBE</strain>
    </source>
</reference>
<feature type="transmembrane region" description="Helical" evidence="1">
    <location>
        <begin position="56"/>
        <end position="78"/>
    </location>
</feature>
<keyword evidence="1" id="KW-0812">Transmembrane</keyword>
<sequence length="200" mass="22391">MKPENVHQSLALIQETLVRMRREFFSPDGPVYRCWGFTWGIAFALTHLLVSHRDWVGPWMGVAISSTWMVAILVAMAYTYRHYAGLRDVSSPAGRRIWLVWMIAFLLLLLTVGLTGSSNWLVGIWAVYTVSILYLMMGALYFDNLQMGTGLWLGLANLFAAWLGEGVYDLAMALLGGGGLIVAGLLHDRIRAGRDDQEPR</sequence>
<evidence type="ECO:0000256" key="1">
    <source>
        <dbReference type="SAM" id="Phobius"/>
    </source>
</evidence>
<evidence type="ECO:0000313" key="2">
    <source>
        <dbReference type="EMBL" id="SMB99610.1"/>
    </source>
</evidence>
<feature type="transmembrane region" description="Helical" evidence="1">
    <location>
        <begin position="149"/>
        <end position="164"/>
    </location>
</feature>
<protein>
    <submittedName>
        <fullName evidence="2">Uncharacterized protein</fullName>
    </submittedName>
</protein>
<dbReference type="AlphaFoldDB" id="A0A1W1W2B1"/>
<feature type="transmembrane region" description="Helical" evidence="1">
    <location>
        <begin position="98"/>
        <end position="116"/>
    </location>
</feature>
<feature type="transmembrane region" description="Helical" evidence="1">
    <location>
        <begin position="170"/>
        <end position="187"/>
    </location>
</feature>
<dbReference type="RefSeq" id="WP_084666659.1">
    <property type="nucleotide sequence ID" value="NZ_LT838272.1"/>
</dbReference>
<keyword evidence="3" id="KW-1185">Reference proteome</keyword>
<feature type="transmembrane region" description="Helical" evidence="1">
    <location>
        <begin position="30"/>
        <end position="50"/>
    </location>
</feature>
<keyword evidence="1" id="KW-1133">Transmembrane helix</keyword>
<keyword evidence="1" id="KW-0472">Membrane</keyword>
<gene>
    <name evidence="2" type="ORF">SAMN00808754_2991</name>
</gene>
<dbReference type="Proteomes" id="UP000192569">
    <property type="component" value="Chromosome I"/>
</dbReference>
<dbReference type="EMBL" id="LT838272">
    <property type="protein sequence ID" value="SMB99610.1"/>
    <property type="molecule type" value="Genomic_DNA"/>
</dbReference>
<organism evidence="2 3">
    <name type="scientific">Thermanaeromonas toyohensis ToBE</name>
    <dbReference type="NCBI Taxonomy" id="698762"/>
    <lineage>
        <taxon>Bacteria</taxon>
        <taxon>Bacillati</taxon>
        <taxon>Bacillota</taxon>
        <taxon>Clostridia</taxon>
        <taxon>Neomoorellales</taxon>
        <taxon>Neomoorellaceae</taxon>
        <taxon>Thermanaeromonas</taxon>
    </lineage>
</organism>
<accession>A0A1W1W2B1</accession>
<feature type="transmembrane region" description="Helical" evidence="1">
    <location>
        <begin position="122"/>
        <end position="142"/>
    </location>
</feature>